<dbReference type="InterPro" id="IPR018391">
    <property type="entry name" value="PQQ_b-propeller_rpt"/>
</dbReference>
<dbReference type="EMBL" id="CP012670">
    <property type="protein sequence ID" value="AUX27137.1"/>
    <property type="molecule type" value="Genomic_DNA"/>
</dbReference>
<keyword evidence="3" id="KW-0560">Oxidoreductase</keyword>
<evidence type="ECO:0000259" key="4">
    <source>
        <dbReference type="Pfam" id="PF13360"/>
    </source>
</evidence>
<dbReference type="InterPro" id="IPR002372">
    <property type="entry name" value="PQQ_rpt_dom"/>
</dbReference>
<gene>
    <name evidence="5" type="ORF">SOCEGT47_077160</name>
</gene>
<comment type="similarity">
    <text evidence="2">Belongs to the bacterial PQQ dehydrogenase family.</text>
</comment>
<dbReference type="Gene3D" id="2.140.10.10">
    <property type="entry name" value="Quinoprotein alcohol dehydrogenase-like superfamily"/>
    <property type="match status" value="1"/>
</dbReference>
<dbReference type="GO" id="GO:0016491">
    <property type="term" value="F:oxidoreductase activity"/>
    <property type="evidence" value="ECO:0007669"/>
    <property type="project" value="UniProtKB-KW"/>
</dbReference>
<dbReference type="PANTHER" id="PTHR32303:SF10">
    <property type="entry name" value="OUTER MEMBRANE PROTEIN ASSEMBLY FACTOR BAMB"/>
    <property type="match status" value="1"/>
</dbReference>
<comment type="cofactor">
    <cofactor evidence="1">
        <name>pyrroloquinoline quinone</name>
        <dbReference type="ChEBI" id="CHEBI:58442"/>
    </cofactor>
</comment>
<evidence type="ECO:0000256" key="3">
    <source>
        <dbReference type="ARBA" id="ARBA00023002"/>
    </source>
</evidence>
<dbReference type="Pfam" id="PF13360">
    <property type="entry name" value="PQQ_2"/>
    <property type="match status" value="2"/>
</dbReference>
<evidence type="ECO:0000313" key="6">
    <source>
        <dbReference type="Proteomes" id="UP000295781"/>
    </source>
</evidence>
<dbReference type="SUPFAM" id="SSF50998">
    <property type="entry name" value="Quinoprotein alcohol dehydrogenase-like"/>
    <property type="match status" value="1"/>
</dbReference>
<organism evidence="5 6">
    <name type="scientific">Sorangium cellulosum</name>
    <name type="common">Polyangium cellulosum</name>
    <dbReference type="NCBI Taxonomy" id="56"/>
    <lineage>
        <taxon>Bacteria</taxon>
        <taxon>Pseudomonadati</taxon>
        <taxon>Myxococcota</taxon>
        <taxon>Polyangia</taxon>
        <taxon>Polyangiales</taxon>
        <taxon>Polyangiaceae</taxon>
        <taxon>Sorangium</taxon>
    </lineage>
</organism>
<proteinExistence type="inferred from homology"/>
<sequence length="531" mass="55272">MKRIFWVRSAMVAAACLAVLCVVLGRTAMGRGVGRWTVHGKDLANTHYARGENDIGPANAASLAVKWTFTTSGIVPATPAVDHGAIYFPDGGGNLYKLDAVTGLPLWTRTIAGLTGTPGAVSRTSPALHGHTLFLGTQAGAHMLAVDSRTGDLLWKTQLDPHPAAIITQSPVVHGGRVYVGVSSREELFAADNAYPCCSFRGSVVALDAGTGALLWKRYTVPAGYTGGAVWGGAPAIDLERRTLYVATGNNYTVPPSVSACVEAAGDDAIAAEACLAEDNYIDAVLALDLRTGALKWVRRLQGFDAWTGACYFGGDWCPDPAGPDYDFGTGATLFTAGAGAERRDLVGAGQKSGIFWALDRDDGSVVWSTLVGPGGELGGIMWGVAVDESRIYVPIGNNGQVEYTLQPSGEVIHWGSWSALDAATGDILWQTPDPTPGAQTRGPLTVANGLVYGGSMSGNVHALDAATGAVLWSHPADGSVNAGPAVVDGTVYWGSGYESFGIGTPGNTLFAFGLPERCPGGRWFGRCGPR</sequence>
<dbReference type="OrthoDB" id="9794322at2"/>
<accession>A0A4P2QBQ3</accession>
<name>A0A4P2QBQ3_SORCE</name>
<dbReference type="InterPro" id="IPR011047">
    <property type="entry name" value="Quinoprotein_ADH-like_sf"/>
</dbReference>
<dbReference type="SMART" id="SM00564">
    <property type="entry name" value="PQQ"/>
    <property type="match status" value="7"/>
</dbReference>
<feature type="domain" description="Pyrrolo-quinoline quinone repeat" evidence="4">
    <location>
        <begin position="419"/>
        <end position="494"/>
    </location>
</feature>
<evidence type="ECO:0000256" key="1">
    <source>
        <dbReference type="ARBA" id="ARBA00001931"/>
    </source>
</evidence>
<dbReference type="RefSeq" id="WP_129355211.1">
    <property type="nucleotide sequence ID" value="NZ_CP012670.1"/>
</dbReference>
<dbReference type="PANTHER" id="PTHR32303">
    <property type="entry name" value="QUINOPROTEIN ALCOHOL DEHYDROGENASE (CYTOCHROME C)"/>
    <property type="match status" value="1"/>
</dbReference>
<dbReference type="AlphaFoldDB" id="A0A4P2QBQ3"/>
<evidence type="ECO:0000313" key="5">
    <source>
        <dbReference type="EMBL" id="AUX27137.1"/>
    </source>
</evidence>
<protein>
    <submittedName>
        <fullName evidence="5">Polyvinylalcohol dehydrogenase</fullName>
    </submittedName>
</protein>
<feature type="domain" description="Pyrrolo-quinoline quinone repeat" evidence="4">
    <location>
        <begin position="65"/>
        <end position="297"/>
    </location>
</feature>
<evidence type="ECO:0000256" key="2">
    <source>
        <dbReference type="ARBA" id="ARBA00008156"/>
    </source>
</evidence>
<dbReference type="Proteomes" id="UP000295781">
    <property type="component" value="Chromosome"/>
</dbReference>
<reference evidence="5 6" key="1">
    <citation type="submission" date="2015-09" db="EMBL/GenBank/DDBJ databases">
        <title>Sorangium comparison.</title>
        <authorList>
            <person name="Zaburannyi N."/>
            <person name="Bunk B."/>
            <person name="Overmann J."/>
            <person name="Mueller R."/>
        </authorList>
    </citation>
    <scope>NUCLEOTIDE SEQUENCE [LARGE SCALE GENOMIC DNA]</scope>
    <source>
        <strain evidence="5 6">So ceGT47</strain>
    </source>
</reference>